<dbReference type="KEGG" id="pxi:J5O05_17230"/>
<accession>A0A975HMC4</accession>
<keyword evidence="1" id="KW-1133">Transmembrane helix</keyword>
<evidence type="ECO:0000313" key="2">
    <source>
        <dbReference type="EMBL" id="QTH73001.1"/>
    </source>
</evidence>
<protein>
    <submittedName>
        <fullName evidence="2">Uncharacterized protein</fullName>
    </submittedName>
</protein>
<keyword evidence="1" id="KW-0472">Membrane</keyword>
<name>A0A975HMC4_9GAMM</name>
<organism evidence="2 3">
    <name type="scientific">Pseudoalteromonas xiamenensis</name>
    <dbReference type="NCBI Taxonomy" id="882626"/>
    <lineage>
        <taxon>Bacteria</taxon>
        <taxon>Pseudomonadati</taxon>
        <taxon>Pseudomonadota</taxon>
        <taxon>Gammaproteobacteria</taxon>
        <taxon>Alteromonadales</taxon>
        <taxon>Pseudoalteromonadaceae</taxon>
        <taxon>Pseudoalteromonas</taxon>
    </lineage>
</organism>
<dbReference type="EMBL" id="CP072134">
    <property type="protein sequence ID" value="QTH73001.1"/>
    <property type="molecule type" value="Genomic_DNA"/>
</dbReference>
<geneLocation type="plasmid" evidence="2 3">
    <name>unnamed4</name>
</geneLocation>
<evidence type="ECO:0000256" key="1">
    <source>
        <dbReference type="SAM" id="Phobius"/>
    </source>
</evidence>
<dbReference type="Proteomes" id="UP000664904">
    <property type="component" value="Plasmid unnamed4"/>
</dbReference>
<gene>
    <name evidence="2" type="ORF">J5O05_17230</name>
</gene>
<dbReference type="AlphaFoldDB" id="A0A975HMC4"/>
<keyword evidence="2" id="KW-0614">Plasmid</keyword>
<reference evidence="2" key="1">
    <citation type="submission" date="2021-03" db="EMBL/GenBank/DDBJ databases">
        <title>Complete Genome of Pseudoalteromonas xiamenensis STKMTI.2, a new potential marine bacterium producing anti-Vibrio compounds.</title>
        <authorList>
            <person name="Handayani D.P."/>
            <person name="Isnansetyo A."/>
            <person name="Istiqomah I."/>
            <person name="Jumina J."/>
        </authorList>
    </citation>
    <scope>NUCLEOTIDE SEQUENCE</scope>
    <source>
        <strain evidence="2">STKMTI.2</strain>
        <plasmid evidence="2">unnamed4</plasmid>
    </source>
</reference>
<keyword evidence="1" id="KW-0812">Transmembrane</keyword>
<evidence type="ECO:0000313" key="3">
    <source>
        <dbReference type="Proteomes" id="UP000664904"/>
    </source>
</evidence>
<proteinExistence type="predicted"/>
<dbReference type="RefSeq" id="WP_208844620.1">
    <property type="nucleotide sequence ID" value="NZ_CP072134.1"/>
</dbReference>
<sequence>MSWHILFMNDSTFLLLGLIGNLPLYLLKRFKELEMCLSLIEFAREKCNQNIRSDELSQLGLQNCRFDSMERKRIQNTTQDKISENNSETFNLKPHIHHRMVRIVTI</sequence>
<feature type="transmembrane region" description="Helical" evidence="1">
    <location>
        <begin position="6"/>
        <end position="27"/>
    </location>
</feature>
<keyword evidence="3" id="KW-1185">Reference proteome</keyword>